<dbReference type="AlphaFoldDB" id="A0A7S2JAL3"/>
<reference evidence="1" key="1">
    <citation type="submission" date="2021-01" db="EMBL/GenBank/DDBJ databases">
        <authorList>
            <person name="Corre E."/>
            <person name="Pelletier E."/>
            <person name="Niang G."/>
            <person name="Scheremetjew M."/>
            <person name="Finn R."/>
            <person name="Kale V."/>
            <person name="Holt S."/>
            <person name="Cochrane G."/>
            <person name="Meng A."/>
            <person name="Brown T."/>
            <person name="Cohen L."/>
        </authorList>
    </citation>
    <scope>NUCLEOTIDE SEQUENCE</scope>
    <source>
        <strain evidence="1">UTEX LB 985</strain>
    </source>
</reference>
<proteinExistence type="predicted"/>
<organism evidence="1">
    <name type="scientific">Haptolina brevifila</name>
    <dbReference type="NCBI Taxonomy" id="156173"/>
    <lineage>
        <taxon>Eukaryota</taxon>
        <taxon>Haptista</taxon>
        <taxon>Haptophyta</taxon>
        <taxon>Prymnesiophyceae</taxon>
        <taxon>Prymnesiales</taxon>
        <taxon>Prymnesiaceae</taxon>
        <taxon>Haptolina</taxon>
    </lineage>
</organism>
<dbReference type="EMBL" id="HBGU01076285">
    <property type="protein sequence ID" value="CAD9541217.1"/>
    <property type="molecule type" value="Transcribed_RNA"/>
</dbReference>
<accession>A0A7S2JAL3</accession>
<gene>
    <name evidence="1" type="ORF">CBRE1094_LOCUS41592</name>
</gene>
<name>A0A7S2JAL3_9EUKA</name>
<evidence type="ECO:0000313" key="1">
    <source>
        <dbReference type="EMBL" id="CAD9541217.1"/>
    </source>
</evidence>
<protein>
    <submittedName>
        <fullName evidence="1">Uncharacterized protein</fullName>
    </submittedName>
</protein>
<sequence length="113" mass="12365">MYLLRTGKLNRKEREVMLLKDRRKFGAANLLLKPPACSSQPAPLAAAKQGTADTYEARLEEAEARGLGGVDHAQQLRRLIRAREADEAAAHTQLSSSPAAAELLAQMRAQMAR</sequence>